<dbReference type="RefSeq" id="XP_014182740.1">
    <property type="nucleotide sequence ID" value="XM_014327265.1"/>
</dbReference>
<evidence type="ECO:0000256" key="2">
    <source>
        <dbReference type="PIRNR" id="PIRNR001365"/>
    </source>
</evidence>
<dbReference type="CDD" id="cd00408">
    <property type="entry name" value="DHDPS-like"/>
    <property type="match status" value="1"/>
</dbReference>
<feature type="active site" description="Schiff-base intermediate with substrate" evidence="3">
    <location>
        <position position="177"/>
    </location>
</feature>
<dbReference type="Pfam" id="PF00701">
    <property type="entry name" value="DHDPS"/>
    <property type="match status" value="1"/>
</dbReference>
<dbReference type="KEGG" id="tasa:A1Q1_07016"/>
<comment type="similarity">
    <text evidence="2">Belongs to the DapA family.</text>
</comment>
<evidence type="ECO:0000256" key="3">
    <source>
        <dbReference type="PIRSR" id="PIRSR001365-1"/>
    </source>
</evidence>
<evidence type="ECO:0000256" key="4">
    <source>
        <dbReference type="PIRSR" id="PIRSR001365-2"/>
    </source>
</evidence>
<dbReference type="PANTHER" id="PTHR12128">
    <property type="entry name" value="DIHYDRODIPICOLINATE SYNTHASE"/>
    <property type="match status" value="1"/>
</dbReference>
<accession>J4UJ49</accession>
<dbReference type="PIRSF" id="PIRSF001365">
    <property type="entry name" value="DHDPS"/>
    <property type="match status" value="1"/>
</dbReference>
<dbReference type="PANTHER" id="PTHR12128:SF66">
    <property type="entry name" value="4-HYDROXY-2-OXOGLUTARATE ALDOLASE, MITOCHONDRIAL"/>
    <property type="match status" value="1"/>
</dbReference>
<dbReference type="InterPro" id="IPR002220">
    <property type="entry name" value="DapA-like"/>
</dbReference>
<dbReference type="PRINTS" id="PR00146">
    <property type="entry name" value="DHPICSNTHASE"/>
</dbReference>
<dbReference type="SUPFAM" id="SSF51569">
    <property type="entry name" value="Aldolase"/>
    <property type="match status" value="1"/>
</dbReference>
<sequence length="336" mass="35426">MTASSSKVWPNGVSVPLTTPFKADETIDHAALAAQVVRLAQAGVGIVLLGTNGEASHLSAEERKSVVETGRKALDSNGFEGTPLLVGTGGGSAATTIELCKDAASAGATHAIVICPGYFAFAMGRDRQAILDFFNKVMDHSPIPVMIYNFPGAAAGIDLNSDELCALAEHPNCFGAKLTCAMIGKGQRLAAYTQTPEFLAKRGPQLASVTETGAFQVLPGFSESLLPALLAKHHGCITGTGNVFPKTINRLYTQALKGLKGDVKALEEAVRLQDRVARSDFIIVKAGIQGTKHALDHFVQPGLGGTSRLPLGKLTPEVKAMVETELKEDWEFESSL</sequence>
<dbReference type="GO" id="GO:0008840">
    <property type="term" value="F:4-hydroxy-tetrahydrodipicolinate synthase activity"/>
    <property type="evidence" value="ECO:0007669"/>
    <property type="project" value="TreeGrafter"/>
</dbReference>
<evidence type="ECO:0000256" key="1">
    <source>
        <dbReference type="ARBA" id="ARBA00023239"/>
    </source>
</evidence>
<feature type="active site" description="Proton donor/acceptor" evidence="3">
    <location>
        <position position="148"/>
    </location>
</feature>
<dbReference type="GeneID" id="25990528"/>
<gene>
    <name evidence="5" type="ORF">A1Q1_07016</name>
</gene>
<organism evidence="5 6">
    <name type="scientific">Trichosporon asahii var. asahii (strain ATCC 90039 / CBS 2479 / JCM 2466 / KCTC 7840 / NBRC 103889/ NCYC 2677 / UAMH 7654)</name>
    <name type="common">Yeast</name>
    <dbReference type="NCBI Taxonomy" id="1186058"/>
    <lineage>
        <taxon>Eukaryota</taxon>
        <taxon>Fungi</taxon>
        <taxon>Dikarya</taxon>
        <taxon>Basidiomycota</taxon>
        <taxon>Agaricomycotina</taxon>
        <taxon>Tremellomycetes</taxon>
        <taxon>Trichosporonales</taxon>
        <taxon>Trichosporonaceae</taxon>
        <taxon>Trichosporon</taxon>
    </lineage>
</organism>
<dbReference type="Gene3D" id="3.20.20.70">
    <property type="entry name" value="Aldolase class I"/>
    <property type="match status" value="1"/>
</dbReference>
<dbReference type="EMBL" id="ALBS01000047">
    <property type="protein sequence ID" value="EJT51785.1"/>
    <property type="molecule type" value="Genomic_DNA"/>
</dbReference>
<evidence type="ECO:0000313" key="6">
    <source>
        <dbReference type="Proteomes" id="UP000002748"/>
    </source>
</evidence>
<dbReference type="InterPro" id="IPR013785">
    <property type="entry name" value="Aldolase_TIM"/>
</dbReference>
<protein>
    <submittedName>
        <fullName evidence="5">Dihydrodipicolinate synthase</fullName>
    </submittedName>
</protein>
<dbReference type="Proteomes" id="UP000002748">
    <property type="component" value="Unassembled WGS sequence"/>
</dbReference>
<name>J4UJ49_TRIAS</name>
<dbReference type="VEuPathDB" id="FungiDB:A1Q1_07016"/>
<evidence type="ECO:0000313" key="5">
    <source>
        <dbReference type="EMBL" id="EJT51785.1"/>
    </source>
</evidence>
<keyword evidence="1 2" id="KW-0456">Lyase</keyword>
<proteinExistence type="inferred from homology"/>
<dbReference type="AlphaFoldDB" id="J4UJ49"/>
<dbReference type="SMART" id="SM01130">
    <property type="entry name" value="DHDPS"/>
    <property type="match status" value="1"/>
</dbReference>
<comment type="caution">
    <text evidence="5">The sequence shown here is derived from an EMBL/GenBank/DDBJ whole genome shotgun (WGS) entry which is preliminary data.</text>
</comment>
<dbReference type="OrthoDB" id="191315at2759"/>
<reference evidence="5 6" key="1">
    <citation type="journal article" date="2012" name="Eukaryot. Cell">
        <title>Draft genome sequence of CBS 2479, the standard type strain of Trichosporon asahii.</title>
        <authorList>
            <person name="Yang R.Y."/>
            <person name="Li H.T."/>
            <person name="Zhu H."/>
            <person name="Zhou G.P."/>
            <person name="Wang M."/>
            <person name="Wang L."/>
        </authorList>
    </citation>
    <scope>NUCLEOTIDE SEQUENCE [LARGE SCALE GENOMIC DNA]</scope>
    <source>
        <strain evidence="6">ATCC 90039 / CBS 2479 / JCM 2466 / KCTC 7840 / NCYC 2677 / UAMH 7654</strain>
    </source>
</reference>
<feature type="binding site" evidence="4">
    <location>
        <position position="237"/>
    </location>
    <ligand>
        <name>pyruvate</name>
        <dbReference type="ChEBI" id="CHEBI:15361"/>
    </ligand>
</feature>
<dbReference type="HOGENOM" id="CLU_049343_0_2_1"/>